<organism evidence="1 2">
    <name type="scientific">Candidatus Gallipaludibacter merdavium</name>
    <dbReference type="NCBI Taxonomy" id="2840839"/>
    <lineage>
        <taxon>Bacteria</taxon>
        <taxon>Pseudomonadati</taxon>
        <taxon>Bacteroidota</taxon>
        <taxon>Bacteroidia</taxon>
        <taxon>Bacteroidales</taxon>
        <taxon>Candidatus Gallipaludibacter</taxon>
    </lineage>
</organism>
<evidence type="ECO:0000313" key="1">
    <source>
        <dbReference type="EMBL" id="MBO8460862.1"/>
    </source>
</evidence>
<dbReference type="AlphaFoldDB" id="A0A9D9N5A3"/>
<accession>A0A9D9N5A3</accession>
<dbReference type="EMBL" id="JADIMG010000101">
    <property type="protein sequence ID" value="MBO8460862.1"/>
    <property type="molecule type" value="Genomic_DNA"/>
</dbReference>
<reference evidence="1" key="1">
    <citation type="submission" date="2020-10" db="EMBL/GenBank/DDBJ databases">
        <authorList>
            <person name="Gilroy R."/>
        </authorList>
    </citation>
    <scope>NUCLEOTIDE SEQUENCE</scope>
    <source>
        <strain evidence="1">G3-3990</strain>
    </source>
</reference>
<protein>
    <submittedName>
        <fullName evidence="1">Uncharacterized protein</fullName>
    </submittedName>
</protein>
<name>A0A9D9N5A3_9BACT</name>
<sequence>MKEQWFKYGLIGLLVVFFMYAGTGLNVARYCCAVCADYGVEHIAHIPCKDIHKNAGNTSTYSHTCDINANHACDCCKLYRFVTDEGFTQEIFEMPDVIKVHLLASMHCTLLPLLTCLLVESDAPSDDSCCVVMSSLGDGRHVLSRHCILLI</sequence>
<gene>
    <name evidence="1" type="ORF">IAA73_11120</name>
</gene>
<evidence type="ECO:0000313" key="2">
    <source>
        <dbReference type="Proteomes" id="UP000823641"/>
    </source>
</evidence>
<proteinExistence type="predicted"/>
<comment type="caution">
    <text evidence="1">The sequence shown here is derived from an EMBL/GenBank/DDBJ whole genome shotgun (WGS) entry which is preliminary data.</text>
</comment>
<dbReference type="Proteomes" id="UP000823641">
    <property type="component" value="Unassembled WGS sequence"/>
</dbReference>
<reference evidence="1" key="2">
    <citation type="journal article" date="2021" name="PeerJ">
        <title>Extensive microbial diversity within the chicken gut microbiome revealed by metagenomics and culture.</title>
        <authorList>
            <person name="Gilroy R."/>
            <person name="Ravi A."/>
            <person name="Getino M."/>
            <person name="Pursley I."/>
            <person name="Horton D.L."/>
            <person name="Alikhan N.F."/>
            <person name="Baker D."/>
            <person name="Gharbi K."/>
            <person name="Hall N."/>
            <person name="Watson M."/>
            <person name="Adriaenssens E.M."/>
            <person name="Foster-Nyarko E."/>
            <person name="Jarju S."/>
            <person name="Secka A."/>
            <person name="Antonio M."/>
            <person name="Oren A."/>
            <person name="Chaudhuri R.R."/>
            <person name="La Ragione R."/>
            <person name="Hildebrand F."/>
            <person name="Pallen M.J."/>
        </authorList>
    </citation>
    <scope>NUCLEOTIDE SEQUENCE</scope>
    <source>
        <strain evidence="1">G3-3990</strain>
    </source>
</reference>